<sequence>MTRSAVRRITFSDATSSGMRACSEVSAMNVCVCASKGCGGRPAPPGSDGSCRAPAHWLQPGSQSAPAHTQLPAALTSDPFVYRNGWKIDCCPRNTCLELEGLRPVGSPTLPCVVLLTASAQVEVTDEQKRQTSGPQHGEEVADPVHVGIDVGRTVADGDDGWAGGADLHRQHLTVRLELGSADSDGGAAVLYC</sequence>
<dbReference type="Proteomes" id="UP000440578">
    <property type="component" value="Unassembled WGS sequence"/>
</dbReference>
<organism evidence="1 2">
    <name type="scientific">Amphibalanus amphitrite</name>
    <name type="common">Striped barnacle</name>
    <name type="synonym">Balanus amphitrite</name>
    <dbReference type="NCBI Taxonomy" id="1232801"/>
    <lineage>
        <taxon>Eukaryota</taxon>
        <taxon>Metazoa</taxon>
        <taxon>Ecdysozoa</taxon>
        <taxon>Arthropoda</taxon>
        <taxon>Crustacea</taxon>
        <taxon>Multicrustacea</taxon>
        <taxon>Cirripedia</taxon>
        <taxon>Thoracica</taxon>
        <taxon>Thoracicalcarea</taxon>
        <taxon>Balanomorpha</taxon>
        <taxon>Balanoidea</taxon>
        <taxon>Balanidae</taxon>
        <taxon>Amphibalaninae</taxon>
        <taxon>Amphibalanus</taxon>
    </lineage>
</organism>
<comment type="caution">
    <text evidence="1">The sequence shown here is derived from an EMBL/GenBank/DDBJ whole genome shotgun (WGS) entry which is preliminary data.</text>
</comment>
<gene>
    <name evidence="1" type="ORF">FJT64_022692</name>
</gene>
<name>A0A6A4WDI8_AMPAM</name>
<accession>A0A6A4WDI8</accession>
<dbReference type="EMBL" id="VIIS01000727">
    <property type="protein sequence ID" value="KAF0305727.1"/>
    <property type="molecule type" value="Genomic_DNA"/>
</dbReference>
<protein>
    <submittedName>
        <fullName evidence="1">Uncharacterized protein</fullName>
    </submittedName>
</protein>
<evidence type="ECO:0000313" key="1">
    <source>
        <dbReference type="EMBL" id="KAF0305727.1"/>
    </source>
</evidence>
<keyword evidence="2" id="KW-1185">Reference proteome</keyword>
<evidence type="ECO:0000313" key="2">
    <source>
        <dbReference type="Proteomes" id="UP000440578"/>
    </source>
</evidence>
<reference evidence="1 2" key="1">
    <citation type="submission" date="2019-07" db="EMBL/GenBank/DDBJ databases">
        <title>Draft genome assembly of a fouling barnacle, Amphibalanus amphitrite (Darwin, 1854): The first reference genome for Thecostraca.</title>
        <authorList>
            <person name="Kim W."/>
        </authorList>
    </citation>
    <scope>NUCLEOTIDE SEQUENCE [LARGE SCALE GENOMIC DNA]</scope>
    <source>
        <strain evidence="1">SNU_AA5</strain>
        <tissue evidence="1">Soma without cirri and trophi</tissue>
    </source>
</reference>
<proteinExistence type="predicted"/>
<dbReference type="AlphaFoldDB" id="A0A6A4WDI8"/>